<evidence type="ECO:0000256" key="1">
    <source>
        <dbReference type="SAM" id="Phobius"/>
    </source>
</evidence>
<proteinExistence type="predicted"/>
<dbReference type="AlphaFoldDB" id="A0AAJ7L2N1"/>
<gene>
    <name evidence="3" type="primary">LOC108863785</name>
</gene>
<keyword evidence="1" id="KW-0812">Transmembrane</keyword>
<protein>
    <submittedName>
        <fullName evidence="3">Uncharacterized protein LOC108863785</fullName>
    </submittedName>
</protein>
<accession>A0AAJ7L2N1</accession>
<dbReference type="Proteomes" id="UP000694867">
    <property type="component" value="Unplaced"/>
</dbReference>
<evidence type="ECO:0000313" key="2">
    <source>
        <dbReference type="Proteomes" id="UP000694867"/>
    </source>
</evidence>
<dbReference type="RefSeq" id="XP_018493880.1">
    <property type="nucleotide sequence ID" value="XM_018638364.1"/>
</dbReference>
<reference evidence="3" key="1">
    <citation type="submission" date="2025-08" db="UniProtKB">
        <authorList>
            <consortium name="RefSeq"/>
        </authorList>
    </citation>
    <scope>IDENTIFICATION</scope>
</reference>
<dbReference type="GeneID" id="108863785"/>
<dbReference type="KEGG" id="goe:108863785"/>
<organism evidence="2 3">
    <name type="scientific">Galendromus occidentalis</name>
    <name type="common">western predatory mite</name>
    <dbReference type="NCBI Taxonomy" id="34638"/>
    <lineage>
        <taxon>Eukaryota</taxon>
        <taxon>Metazoa</taxon>
        <taxon>Ecdysozoa</taxon>
        <taxon>Arthropoda</taxon>
        <taxon>Chelicerata</taxon>
        <taxon>Arachnida</taxon>
        <taxon>Acari</taxon>
        <taxon>Parasitiformes</taxon>
        <taxon>Mesostigmata</taxon>
        <taxon>Gamasina</taxon>
        <taxon>Phytoseioidea</taxon>
        <taxon>Phytoseiidae</taxon>
        <taxon>Typhlodrominae</taxon>
        <taxon>Galendromus</taxon>
    </lineage>
</organism>
<sequence>MYSVLARFRLFISEAGFLQFTPFIALNRVGDEVSVAGPMTLFFDAFEARIGSISFLLAGDMAHGVRLENGSFTGVMGLIQKGLVDVFLAPSVMVEERIDLAEAVFLGATTYRFLTWQPSKVEATIDSSPLRRRSPWLRLCLSAFMFVFPLVLMNLLNSKLISIMTVRTDEDFINKYEDVLRFPNVRIYSEAGSTLSLMFQDPKTETFRKLSSRLIQRRGLFSHGPKLMAMMSEVAAKQRVITCTPEICQGLIMKAWKERGKCLEVMTSPESSGPLLGTFFVSYMLSRSLRGDIRSASLAVLGAGLYQEQLKFIMFAAEKCAREETVAMEPLAVRDVKGSFLLLAVEFRLYRDGHSKGHLCDGIAITFLCGGEHSVFLLSQDIMLTVQGSIDWLNEEKANRVRSKL</sequence>
<evidence type="ECO:0000313" key="3">
    <source>
        <dbReference type="RefSeq" id="XP_018493880.1"/>
    </source>
</evidence>
<keyword evidence="1" id="KW-0472">Membrane</keyword>
<keyword evidence="2" id="KW-1185">Reference proteome</keyword>
<keyword evidence="1" id="KW-1133">Transmembrane helix</keyword>
<name>A0AAJ7L2N1_9ACAR</name>
<feature type="transmembrane region" description="Helical" evidence="1">
    <location>
        <begin position="136"/>
        <end position="156"/>
    </location>
</feature>